<evidence type="ECO:0000256" key="1">
    <source>
        <dbReference type="ARBA" id="ARBA00023002"/>
    </source>
</evidence>
<keyword evidence="4" id="KW-1185">Reference proteome</keyword>
<dbReference type="Proteomes" id="UP001597063">
    <property type="component" value="Unassembled WGS sequence"/>
</dbReference>
<accession>A0ABW2XXJ2</accession>
<dbReference type="PANTHER" id="PTHR13847:SF287">
    <property type="entry name" value="FAD-DEPENDENT OXIDOREDUCTASE DOMAIN-CONTAINING PROTEIN 1"/>
    <property type="match status" value="1"/>
</dbReference>
<dbReference type="EC" id="1.-.-.-" evidence="3"/>
<dbReference type="InterPro" id="IPR006076">
    <property type="entry name" value="FAD-dep_OxRdtase"/>
</dbReference>
<evidence type="ECO:0000259" key="2">
    <source>
        <dbReference type="Pfam" id="PF01266"/>
    </source>
</evidence>
<evidence type="ECO:0000313" key="4">
    <source>
        <dbReference type="Proteomes" id="UP001597063"/>
    </source>
</evidence>
<evidence type="ECO:0000313" key="3">
    <source>
        <dbReference type="EMBL" id="MFD0691081.1"/>
    </source>
</evidence>
<name>A0ABW2XXJ2_9ACTN</name>
<dbReference type="Pfam" id="PF01266">
    <property type="entry name" value="DAO"/>
    <property type="match status" value="1"/>
</dbReference>
<dbReference type="RefSeq" id="WP_131761685.1">
    <property type="nucleotide sequence ID" value="NZ_CAACUY010000182.1"/>
</dbReference>
<organism evidence="3 4">
    <name type="scientific">Actinomadura fibrosa</name>
    <dbReference type="NCBI Taxonomy" id="111802"/>
    <lineage>
        <taxon>Bacteria</taxon>
        <taxon>Bacillati</taxon>
        <taxon>Actinomycetota</taxon>
        <taxon>Actinomycetes</taxon>
        <taxon>Streptosporangiales</taxon>
        <taxon>Thermomonosporaceae</taxon>
        <taxon>Actinomadura</taxon>
    </lineage>
</organism>
<keyword evidence="1 3" id="KW-0560">Oxidoreductase</keyword>
<dbReference type="InterPro" id="IPR036188">
    <property type="entry name" value="FAD/NAD-bd_sf"/>
</dbReference>
<dbReference type="SUPFAM" id="SSF51905">
    <property type="entry name" value="FAD/NAD(P)-binding domain"/>
    <property type="match status" value="1"/>
</dbReference>
<feature type="domain" description="FAD dependent oxidoreductase" evidence="2">
    <location>
        <begin position="6"/>
        <end position="350"/>
    </location>
</feature>
<comment type="caution">
    <text evidence="3">The sequence shown here is derived from an EMBL/GenBank/DDBJ whole genome shotgun (WGS) entry which is preliminary data.</text>
</comment>
<reference evidence="4" key="1">
    <citation type="journal article" date="2019" name="Int. J. Syst. Evol. Microbiol.">
        <title>The Global Catalogue of Microorganisms (GCM) 10K type strain sequencing project: providing services to taxonomists for standard genome sequencing and annotation.</title>
        <authorList>
            <consortium name="The Broad Institute Genomics Platform"/>
            <consortium name="The Broad Institute Genome Sequencing Center for Infectious Disease"/>
            <person name="Wu L."/>
            <person name="Ma J."/>
        </authorList>
    </citation>
    <scope>NUCLEOTIDE SEQUENCE [LARGE SCALE GENOMIC DNA]</scope>
    <source>
        <strain evidence="4">JCM 9371</strain>
    </source>
</reference>
<dbReference type="Gene3D" id="3.30.9.10">
    <property type="entry name" value="D-Amino Acid Oxidase, subunit A, domain 2"/>
    <property type="match status" value="1"/>
</dbReference>
<dbReference type="GO" id="GO:0016491">
    <property type="term" value="F:oxidoreductase activity"/>
    <property type="evidence" value="ECO:0007669"/>
    <property type="project" value="UniProtKB-KW"/>
</dbReference>
<proteinExistence type="predicted"/>
<sequence>MDSAEVVVIGGGVMGTSIAFHLAEAGVRGVVLVERDELGSGSTCKAAGGVRAQFSDEVNVRLGARSLEAFARFGTRPGREIDLHRVGYLFLLSRPEDVAAFEASVALQNRLGVPSRMVSVAEACRLSPLIVPDGLLAAAFSPDDGHCTPESVVAGYAAGARRHGAAVRTRTEVLGIDVDGGEVTGVRTSRGRIAARAVVCAAGAWSAAVGAMAGVDLPVEPLRRQIAFTEPMPDLPRPVPMTIDFTTSFYFHGEGAGLLLGMSDPDERPGFALDVTDAWLPRLTEAIGARAPRLLDAGLTGAWAGLYEVTPDHNALIGEAPHVSRFLYATGFSGHGFLQGPAVGEVVRDLYLGRDPVVDVTPLDAARLAGDRLRPEINRV</sequence>
<dbReference type="PANTHER" id="PTHR13847">
    <property type="entry name" value="SARCOSINE DEHYDROGENASE-RELATED"/>
    <property type="match status" value="1"/>
</dbReference>
<dbReference type="EMBL" id="JBHTGP010000026">
    <property type="protein sequence ID" value="MFD0691081.1"/>
    <property type="molecule type" value="Genomic_DNA"/>
</dbReference>
<dbReference type="Gene3D" id="3.50.50.60">
    <property type="entry name" value="FAD/NAD(P)-binding domain"/>
    <property type="match status" value="1"/>
</dbReference>
<gene>
    <name evidence="3" type="ORF">ACFQZM_41775</name>
</gene>
<protein>
    <submittedName>
        <fullName evidence="3">NAD(P)/FAD-dependent oxidoreductase</fullName>
        <ecNumber evidence="3">1.-.-.-</ecNumber>
    </submittedName>
</protein>